<dbReference type="Pfam" id="PF13458">
    <property type="entry name" value="Peripla_BP_6"/>
    <property type="match status" value="1"/>
</dbReference>
<proteinExistence type="inferred from homology"/>
<reference evidence="4 5" key="1">
    <citation type="submission" date="2018-07" db="EMBL/GenBank/DDBJ databases">
        <title>Complete genome sequencing of Ornithinimicrobium sp. AMA3305.</title>
        <authorList>
            <person name="Bae J.-W."/>
        </authorList>
    </citation>
    <scope>NUCLEOTIDE SEQUENCE [LARGE SCALE GENOMIC DNA]</scope>
    <source>
        <strain evidence="4 5">AMA3305</strain>
    </source>
</reference>
<comment type="similarity">
    <text evidence="1">Belongs to the leucine-binding protein family.</text>
</comment>
<organism evidence="4 5">
    <name type="scientific">Ornithinimicrobium avium</name>
    <dbReference type="NCBI Taxonomy" id="2283195"/>
    <lineage>
        <taxon>Bacteria</taxon>
        <taxon>Bacillati</taxon>
        <taxon>Actinomycetota</taxon>
        <taxon>Actinomycetes</taxon>
        <taxon>Micrococcales</taxon>
        <taxon>Ornithinimicrobiaceae</taxon>
        <taxon>Ornithinimicrobium</taxon>
    </lineage>
</organism>
<gene>
    <name evidence="4" type="ORF">DV701_11370</name>
</gene>
<name>A0A345NNN1_9MICO</name>
<feature type="domain" description="Leucine-binding protein" evidence="3">
    <location>
        <begin position="41"/>
        <end position="377"/>
    </location>
</feature>
<keyword evidence="5" id="KW-1185">Reference proteome</keyword>
<evidence type="ECO:0000259" key="3">
    <source>
        <dbReference type="Pfam" id="PF13458"/>
    </source>
</evidence>
<dbReference type="InterPro" id="IPR028081">
    <property type="entry name" value="Leu-bd"/>
</dbReference>
<dbReference type="PANTHER" id="PTHR30483">
    <property type="entry name" value="LEUCINE-SPECIFIC-BINDING PROTEIN"/>
    <property type="match status" value="1"/>
</dbReference>
<dbReference type="Gene3D" id="3.40.50.2300">
    <property type="match status" value="2"/>
</dbReference>
<sequence length="400" mass="41932">MTTRGTSYLLALATSGALVLSGCGGGTLGGDDGDGAAAEGPIKIGLLVPQSGVYKSLGDDMLAGFEVYLEQHDDTLGGAEVEVILADEGETADSGKAAAEKLVKQDEVAVVTGVVSSAVMNGVVDLFETSKIPLVGSNASPTTLTDATYIWRTSYVNDEPGEALGAYVAENAEGGVYFLAADYQAGKDEVEGFKKSFEPAGGETVDEVYTPFPGTTNFQPFLANVKSSGAESLFSFYAGGAAVEFVKQYDQFGLKGEVTHYSAGFLTEGGVLDGQGDSAEGTFTAMNYNYDLDNELNTTFVEDYEAKTGMKPTTYAMASYDAAKVLDLAIEAAGGKADPEAINSAIGEITEVESPRGTWTWSDIGTPVQMWYLREVQDVDGTLRNVVVEELGELGSDRSA</sequence>
<dbReference type="Proteomes" id="UP000253790">
    <property type="component" value="Chromosome"/>
</dbReference>
<evidence type="ECO:0000313" key="4">
    <source>
        <dbReference type="EMBL" id="AXH96639.1"/>
    </source>
</evidence>
<evidence type="ECO:0000313" key="5">
    <source>
        <dbReference type="Proteomes" id="UP000253790"/>
    </source>
</evidence>
<evidence type="ECO:0000256" key="2">
    <source>
        <dbReference type="ARBA" id="ARBA00022729"/>
    </source>
</evidence>
<dbReference type="PROSITE" id="PS51257">
    <property type="entry name" value="PROKAR_LIPOPROTEIN"/>
    <property type="match status" value="1"/>
</dbReference>
<protein>
    <submittedName>
        <fullName evidence="4">Amino acid ABC transporter substrate-binding protein</fullName>
    </submittedName>
</protein>
<dbReference type="AlphaFoldDB" id="A0A345NNN1"/>
<dbReference type="OrthoDB" id="3759485at2"/>
<dbReference type="InterPro" id="IPR028082">
    <property type="entry name" value="Peripla_BP_I"/>
</dbReference>
<dbReference type="RefSeq" id="WP_114928400.1">
    <property type="nucleotide sequence ID" value="NZ_CP031229.1"/>
</dbReference>
<accession>A0A345NNN1</accession>
<keyword evidence="2" id="KW-0732">Signal</keyword>
<dbReference type="KEGG" id="orn:DV701_11370"/>
<dbReference type="InterPro" id="IPR051010">
    <property type="entry name" value="BCAA_transport"/>
</dbReference>
<dbReference type="PANTHER" id="PTHR30483:SF6">
    <property type="entry name" value="PERIPLASMIC BINDING PROTEIN OF ABC TRANSPORTER FOR NATURAL AMINO ACIDS"/>
    <property type="match status" value="1"/>
</dbReference>
<evidence type="ECO:0000256" key="1">
    <source>
        <dbReference type="ARBA" id="ARBA00010062"/>
    </source>
</evidence>
<dbReference type="SUPFAM" id="SSF53822">
    <property type="entry name" value="Periplasmic binding protein-like I"/>
    <property type="match status" value="1"/>
</dbReference>
<dbReference type="CDD" id="cd20014">
    <property type="entry name" value="PBP1_RPA0668_benzoate-like"/>
    <property type="match status" value="1"/>
</dbReference>
<dbReference type="EMBL" id="CP031229">
    <property type="protein sequence ID" value="AXH96639.1"/>
    <property type="molecule type" value="Genomic_DNA"/>
</dbReference>